<evidence type="ECO:0000313" key="8">
    <source>
        <dbReference type="EMBL" id="MCE7011051.1"/>
    </source>
</evidence>
<dbReference type="SMART" id="SM00448">
    <property type="entry name" value="REC"/>
    <property type="match status" value="1"/>
</dbReference>
<keyword evidence="9" id="KW-1185">Reference proteome</keyword>
<feature type="domain" description="HTH luxR-type" evidence="6">
    <location>
        <begin position="133"/>
        <end position="198"/>
    </location>
</feature>
<keyword evidence="3" id="KW-0238">DNA-binding</keyword>
<dbReference type="CDD" id="cd17535">
    <property type="entry name" value="REC_NarL-like"/>
    <property type="match status" value="1"/>
</dbReference>
<keyword evidence="2" id="KW-0805">Transcription regulation</keyword>
<feature type="domain" description="Response regulatory" evidence="7">
    <location>
        <begin position="3"/>
        <end position="120"/>
    </location>
</feature>
<evidence type="ECO:0000259" key="6">
    <source>
        <dbReference type="PROSITE" id="PS50043"/>
    </source>
</evidence>
<dbReference type="Pfam" id="PF00196">
    <property type="entry name" value="GerE"/>
    <property type="match status" value="1"/>
</dbReference>
<evidence type="ECO:0000256" key="4">
    <source>
        <dbReference type="ARBA" id="ARBA00023163"/>
    </source>
</evidence>
<name>A0ABS8ZWS6_9PSEU</name>
<dbReference type="Pfam" id="PF00072">
    <property type="entry name" value="Response_reg"/>
    <property type="match status" value="1"/>
</dbReference>
<dbReference type="InterPro" id="IPR058245">
    <property type="entry name" value="NreC/VraR/RcsB-like_REC"/>
</dbReference>
<dbReference type="SUPFAM" id="SSF46894">
    <property type="entry name" value="C-terminal effector domain of the bipartite response regulators"/>
    <property type="match status" value="1"/>
</dbReference>
<evidence type="ECO:0000256" key="5">
    <source>
        <dbReference type="PROSITE-ProRule" id="PRU00169"/>
    </source>
</evidence>
<dbReference type="InterPro" id="IPR000792">
    <property type="entry name" value="Tscrpt_reg_LuxR_C"/>
</dbReference>
<evidence type="ECO:0000256" key="2">
    <source>
        <dbReference type="ARBA" id="ARBA00023015"/>
    </source>
</evidence>
<evidence type="ECO:0000313" key="9">
    <source>
        <dbReference type="Proteomes" id="UP001521150"/>
    </source>
</evidence>
<dbReference type="Proteomes" id="UP001521150">
    <property type="component" value="Unassembled WGS sequence"/>
</dbReference>
<dbReference type="EMBL" id="JAJVCN010000004">
    <property type="protein sequence ID" value="MCE7011051.1"/>
    <property type="molecule type" value="Genomic_DNA"/>
</dbReference>
<dbReference type="PRINTS" id="PR00038">
    <property type="entry name" value="HTHLUXR"/>
</dbReference>
<keyword evidence="1 5" id="KW-0597">Phosphoprotein</keyword>
<dbReference type="InterPro" id="IPR001789">
    <property type="entry name" value="Sig_transdc_resp-reg_receiver"/>
</dbReference>
<dbReference type="PANTHER" id="PTHR43214:SF24">
    <property type="entry name" value="TRANSCRIPTIONAL REGULATORY PROTEIN NARL-RELATED"/>
    <property type="match status" value="1"/>
</dbReference>
<sequence length="204" mass="22159">MVRVAIADDHPVVRDGLGLLMDMLPDVELVGVAATGLEIVALADAREIDVILMDLRMPKLGGVEAIRKIRARHPDIKVVVLTTYADDVAEIADAYEAGAVDILTKDADRKDIHAAVVAAFKGLVSPRIVRRRENRAPDGLTAREVDVLRLIAAGKSNSEIIAQLGVSEATIKTHINRIFAKTESEHRAQAVRYAYRHGLASSDE</sequence>
<reference evidence="8 9" key="1">
    <citation type="submission" date="2021-12" db="EMBL/GenBank/DDBJ databases">
        <title>Genome sequence of Kibdelosporangium philippinense ATCC 49844.</title>
        <authorList>
            <person name="Fedorov E.A."/>
            <person name="Omeragic M."/>
            <person name="Shalygina K.F."/>
            <person name="Maclea K.S."/>
        </authorList>
    </citation>
    <scope>NUCLEOTIDE SEQUENCE [LARGE SCALE GENOMIC DNA]</scope>
    <source>
        <strain evidence="8 9">ATCC 49844</strain>
    </source>
</reference>
<evidence type="ECO:0000256" key="3">
    <source>
        <dbReference type="ARBA" id="ARBA00023125"/>
    </source>
</evidence>
<dbReference type="PROSITE" id="PS50110">
    <property type="entry name" value="RESPONSE_REGULATORY"/>
    <property type="match status" value="1"/>
</dbReference>
<dbReference type="SMART" id="SM00421">
    <property type="entry name" value="HTH_LUXR"/>
    <property type="match status" value="1"/>
</dbReference>
<dbReference type="PANTHER" id="PTHR43214">
    <property type="entry name" value="TWO-COMPONENT RESPONSE REGULATOR"/>
    <property type="match status" value="1"/>
</dbReference>
<dbReference type="InterPro" id="IPR011006">
    <property type="entry name" value="CheY-like_superfamily"/>
</dbReference>
<keyword evidence="4" id="KW-0804">Transcription</keyword>
<evidence type="ECO:0000256" key="1">
    <source>
        <dbReference type="ARBA" id="ARBA00022553"/>
    </source>
</evidence>
<organism evidence="8 9">
    <name type="scientific">Kibdelosporangium philippinense</name>
    <dbReference type="NCBI Taxonomy" id="211113"/>
    <lineage>
        <taxon>Bacteria</taxon>
        <taxon>Bacillati</taxon>
        <taxon>Actinomycetota</taxon>
        <taxon>Actinomycetes</taxon>
        <taxon>Pseudonocardiales</taxon>
        <taxon>Pseudonocardiaceae</taxon>
        <taxon>Kibdelosporangium</taxon>
    </lineage>
</organism>
<comment type="caution">
    <text evidence="8">The sequence shown here is derived from an EMBL/GenBank/DDBJ whole genome shotgun (WGS) entry which is preliminary data.</text>
</comment>
<dbReference type="PROSITE" id="PS50043">
    <property type="entry name" value="HTH_LUXR_2"/>
    <property type="match status" value="1"/>
</dbReference>
<dbReference type="CDD" id="cd06170">
    <property type="entry name" value="LuxR_C_like"/>
    <property type="match status" value="1"/>
</dbReference>
<dbReference type="InterPro" id="IPR016032">
    <property type="entry name" value="Sig_transdc_resp-reg_C-effctor"/>
</dbReference>
<gene>
    <name evidence="8" type="ORF">LWC34_50845</name>
</gene>
<evidence type="ECO:0000259" key="7">
    <source>
        <dbReference type="PROSITE" id="PS50110"/>
    </source>
</evidence>
<accession>A0ABS8ZWS6</accession>
<dbReference type="InterPro" id="IPR039420">
    <property type="entry name" value="WalR-like"/>
</dbReference>
<proteinExistence type="predicted"/>
<dbReference type="RefSeq" id="WP_233733378.1">
    <property type="nucleotide sequence ID" value="NZ_JAJVCN010000004.1"/>
</dbReference>
<dbReference type="SUPFAM" id="SSF52172">
    <property type="entry name" value="CheY-like"/>
    <property type="match status" value="1"/>
</dbReference>
<feature type="modified residue" description="4-aspartylphosphate" evidence="5">
    <location>
        <position position="54"/>
    </location>
</feature>
<dbReference type="Gene3D" id="3.40.50.2300">
    <property type="match status" value="1"/>
</dbReference>
<protein>
    <submittedName>
        <fullName evidence="8">Response regulator transcription factor</fullName>
    </submittedName>
</protein>